<sequence length="54" mass="5994">MSEETKPCDHDACNCRVPVEQEYCSEACRLAVESQVMSGQCECGHAACQQRVRS</sequence>
<accession>A0A4R3YLY8</accession>
<dbReference type="AlphaFoldDB" id="A0A4R3YLY8"/>
<proteinExistence type="predicted"/>
<name>A0A4R3YLY8_9GAMM</name>
<reference evidence="1 2" key="1">
    <citation type="submission" date="2019-03" db="EMBL/GenBank/DDBJ databases">
        <title>Above-ground endophytic microbial communities from plants in different locations in the United States.</title>
        <authorList>
            <person name="Frank C."/>
        </authorList>
    </citation>
    <scope>NUCLEOTIDE SEQUENCE [LARGE SCALE GENOMIC DNA]</scope>
    <source>
        <strain evidence="1 2">LP_13_YM</strain>
    </source>
</reference>
<evidence type="ECO:0000313" key="1">
    <source>
        <dbReference type="EMBL" id="TCV93290.1"/>
    </source>
</evidence>
<protein>
    <recommendedName>
        <fullName evidence="3">Metallothionein</fullName>
    </recommendedName>
</protein>
<organism evidence="1 2">
    <name type="scientific">Luteibacter rhizovicinus</name>
    <dbReference type="NCBI Taxonomy" id="242606"/>
    <lineage>
        <taxon>Bacteria</taxon>
        <taxon>Pseudomonadati</taxon>
        <taxon>Pseudomonadota</taxon>
        <taxon>Gammaproteobacteria</taxon>
        <taxon>Lysobacterales</taxon>
        <taxon>Rhodanobacteraceae</taxon>
        <taxon>Luteibacter</taxon>
    </lineage>
</organism>
<dbReference type="Proteomes" id="UP000295645">
    <property type="component" value="Unassembled WGS sequence"/>
</dbReference>
<evidence type="ECO:0000313" key="2">
    <source>
        <dbReference type="Proteomes" id="UP000295645"/>
    </source>
</evidence>
<comment type="caution">
    <text evidence="1">The sequence shown here is derived from an EMBL/GenBank/DDBJ whole genome shotgun (WGS) entry which is preliminary data.</text>
</comment>
<dbReference type="EMBL" id="SMCS01000005">
    <property type="protein sequence ID" value="TCV93290.1"/>
    <property type="molecule type" value="Genomic_DNA"/>
</dbReference>
<gene>
    <name evidence="1" type="ORF">EC912_105150</name>
</gene>
<keyword evidence="2" id="KW-1185">Reference proteome</keyword>
<evidence type="ECO:0008006" key="3">
    <source>
        <dbReference type="Google" id="ProtNLM"/>
    </source>
</evidence>